<evidence type="ECO:0000313" key="2">
    <source>
        <dbReference type="EMBL" id="PMD14300.1"/>
    </source>
</evidence>
<dbReference type="Proteomes" id="UP000235672">
    <property type="component" value="Unassembled WGS sequence"/>
</dbReference>
<reference evidence="2 3" key="1">
    <citation type="submission" date="2016-05" db="EMBL/GenBank/DDBJ databases">
        <title>A degradative enzymes factory behind the ericoid mycorrhizal symbiosis.</title>
        <authorList>
            <consortium name="DOE Joint Genome Institute"/>
            <person name="Martino E."/>
            <person name="Morin E."/>
            <person name="Grelet G."/>
            <person name="Kuo A."/>
            <person name="Kohler A."/>
            <person name="Daghino S."/>
            <person name="Barry K."/>
            <person name="Choi C."/>
            <person name="Cichocki N."/>
            <person name="Clum A."/>
            <person name="Copeland A."/>
            <person name="Hainaut M."/>
            <person name="Haridas S."/>
            <person name="Labutti K."/>
            <person name="Lindquist E."/>
            <person name="Lipzen A."/>
            <person name="Khouja H.-R."/>
            <person name="Murat C."/>
            <person name="Ohm R."/>
            <person name="Olson A."/>
            <person name="Spatafora J."/>
            <person name="Veneault-Fourrey C."/>
            <person name="Henrissat B."/>
            <person name="Grigoriev I."/>
            <person name="Martin F."/>
            <person name="Perotto S."/>
        </authorList>
    </citation>
    <scope>NUCLEOTIDE SEQUENCE [LARGE SCALE GENOMIC DNA]</scope>
    <source>
        <strain evidence="2 3">UAMH 7357</strain>
    </source>
</reference>
<accession>A0A2J6PJV6</accession>
<dbReference type="AlphaFoldDB" id="A0A2J6PJV6"/>
<feature type="compositionally biased region" description="Basic and acidic residues" evidence="1">
    <location>
        <begin position="85"/>
        <end position="104"/>
    </location>
</feature>
<feature type="compositionally biased region" description="Low complexity" evidence="1">
    <location>
        <begin position="110"/>
        <end position="141"/>
    </location>
</feature>
<feature type="region of interest" description="Disordered" evidence="1">
    <location>
        <begin position="53"/>
        <end position="141"/>
    </location>
</feature>
<keyword evidence="3" id="KW-1185">Reference proteome</keyword>
<feature type="compositionally biased region" description="Polar residues" evidence="1">
    <location>
        <begin position="68"/>
        <end position="81"/>
    </location>
</feature>
<evidence type="ECO:0000313" key="3">
    <source>
        <dbReference type="Proteomes" id="UP000235672"/>
    </source>
</evidence>
<proteinExistence type="predicted"/>
<dbReference type="EMBL" id="KZ613523">
    <property type="protein sequence ID" value="PMD14300.1"/>
    <property type="molecule type" value="Genomic_DNA"/>
</dbReference>
<dbReference type="OrthoDB" id="3564855at2759"/>
<organism evidence="2 3">
    <name type="scientific">Hyaloscypha hepaticicola</name>
    <dbReference type="NCBI Taxonomy" id="2082293"/>
    <lineage>
        <taxon>Eukaryota</taxon>
        <taxon>Fungi</taxon>
        <taxon>Dikarya</taxon>
        <taxon>Ascomycota</taxon>
        <taxon>Pezizomycotina</taxon>
        <taxon>Leotiomycetes</taxon>
        <taxon>Helotiales</taxon>
        <taxon>Hyaloscyphaceae</taxon>
        <taxon>Hyaloscypha</taxon>
    </lineage>
</organism>
<name>A0A2J6PJV6_9HELO</name>
<gene>
    <name evidence="2" type="ORF">NA56DRAFT_393921</name>
</gene>
<protein>
    <submittedName>
        <fullName evidence="2">Uncharacterized protein</fullName>
    </submittedName>
</protein>
<sequence>MLALKLFFLAHYPWCRDTILYNSIRNEYLFFLRLFLRGNDPWRDYLIEDTFTMKPGQGRGADAPEAGAQSTGGAESTSKANSRPEGLEDIDKGIESDVNGELHLRGGAGKSSTRYKSTTTRRAPTTRTRGSSGSSQSYVSYGSGGKTMSYVSYGSGQEKNYRKAYTAKPRYQMMCCAFM</sequence>
<evidence type="ECO:0000256" key="1">
    <source>
        <dbReference type="SAM" id="MobiDB-lite"/>
    </source>
</evidence>